<dbReference type="PANTHER" id="PTHR44051">
    <property type="entry name" value="GLUTATHIONE S-TRANSFERASE-RELATED"/>
    <property type="match status" value="1"/>
</dbReference>
<dbReference type="SFLD" id="SFLDG01151">
    <property type="entry name" value="Main.2:_Nu-like"/>
    <property type="match status" value="1"/>
</dbReference>
<gene>
    <name evidence="4" type="ORF">GL4_2514</name>
</gene>
<dbReference type="InterPro" id="IPR040079">
    <property type="entry name" value="Glutathione_S-Trfase"/>
</dbReference>
<dbReference type="InterPro" id="IPR004045">
    <property type="entry name" value="Glutathione_S-Trfase_N"/>
</dbReference>
<dbReference type="Gene3D" id="3.40.30.10">
    <property type="entry name" value="Glutaredoxin"/>
    <property type="match status" value="1"/>
</dbReference>
<organism evidence="4 5">
    <name type="scientific">Methyloceanibacter caenitepidi</name>
    <dbReference type="NCBI Taxonomy" id="1384459"/>
    <lineage>
        <taxon>Bacteria</taxon>
        <taxon>Pseudomonadati</taxon>
        <taxon>Pseudomonadota</taxon>
        <taxon>Alphaproteobacteria</taxon>
        <taxon>Hyphomicrobiales</taxon>
        <taxon>Hyphomicrobiaceae</taxon>
        <taxon>Methyloceanibacter</taxon>
    </lineage>
</organism>
<dbReference type="KEGG" id="mcg:GL4_2514"/>
<keyword evidence="4" id="KW-0808">Transferase</keyword>
<dbReference type="RefSeq" id="WP_045367952.1">
    <property type="nucleotide sequence ID" value="NZ_AP014648.1"/>
</dbReference>
<dbReference type="SFLD" id="SFLDS00019">
    <property type="entry name" value="Glutathione_Transferase_(cytos"/>
    <property type="match status" value="1"/>
</dbReference>
<comment type="similarity">
    <text evidence="1">Belongs to the GST superfamily.</text>
</comment>
<dbReference type="InterPro" id="IPR036282">
    <property type="entry name" value="Glutathione-S-Trfase_C_sf"/>
</dbReference>
<dbReference type="SUPFAM" id="SSF47616">
    <property type="entry name" value="GST C-terminal domain-like"/>
    <property type="match status" value="1"/>
</dbReference>
<protein>
    <submittedName>
        <fullName evidence="4">Glutathione S-transferase</fullName>
        <ecNumber evidence="4">2.5.1.18</ecNumber>
    </submittedName>
</protein>
<dbReference type="Pfam" id="PF00043">
    <property type="entry name" value="GST_C"/>
    <property type="match status" value="1"/>
</dbReference>
<evidence type="ECO:0000256" key="1">
    <source>
        <dbReference type="RuleBase" id="RU003494"/>
    </source>
</evidence>
<feature type="domain" description="GST N-terminal" evidence="2">
    <location>
        <begin position="1"/>
        <end position="82"/>
    </location>
</feature>
<feature type="domain" description="GST C-terminal" evidence="3">
    <location>
        <begin position="85"/>
        <end position="209"/>
    </location>
</feature>
<keyword evidence="5" id="KW-1185">Reference proteome</keyword>
<evidence type="ECO:0000259" key="3">
    <source>
        <dbReference type="PROSITE" id="PS50405"/>
    </source>
</evidence>
<dbReference type="SFLD" id="SFLDG00358">
    <property type="entry name" value="Main_(cytGST)"/>
    <property type="match status" value="1"/>
</dbReference>
<dbReference type="HOGENOM" id="CLU_011226_14_4_5"/>
<sequence>MIDLYTWMTPNGQKASIMLEETGLPYRVHRIDIENDAQFDPAFLKISPNNKIPAIVDHDTGLSLMESGAILLYLADKTGMLLPQDFEAKWRTIEWLMWQMGGAGPFLGQVHHFVSYHPGKSAYAEERYTKEARRLWKVLDTRLGEVEYVAGDYSIADIAIWPWIARYPIQPVDVDDHPNIKHWYHAIAARPAVQRGWDVVGAGRKLPLP</sequence>
<dbReference type="AlphaFoldDB" id="A0A0A8K4U1"/>
<dbReference type="PROSITE" id="PS50404">
    <property type="entry name" value="GST_NTER"/>
    <property type="match status" value="1"/>
</dbReference>
<evidence type="ECO:0000259" key="2">
    <source>
        <dbReference type="PROSITE" id="PS50404"/>
    </source>
</evidence>
<dbReference type="PROSITE" id="PS50405">
    <property type="entry name" value="GST_CTER"/>
    <property type="match status" value="1"/>
</dbReference>
<dbReference type="SUPFAM" id="SSF52833">
    <property type="entry name" value="Thioredoxin-like"/>
    <property type="match status" value="1"/>
</dbReference>
<evidence type="ECO:0000313" key="5">
    <source>
        <dbReference type="Proteomes" id="UP000031643"/>
    </source>
</evidence>
<dbReference type="EC" id="2.5.1.18" evidence="4"/>
<evidence type="ECO:0000313" key="4">
    <source>
        <dbReference type="EMBL" id="BAQ17948.1"/>
    </source>
</evidence>
<dbReference type="STRING" id="1384459.GL4_2514"/>
<dbReference type="Pfam" id="PF02798">
    <property type="entry name" value="GST_N"/>
    <property type="match status" value="1"/>
</dbReference>
<dbReference type="Proteomes" id="UP000031643">
    <property type="component" value="Chromosome"/>
</dbReference>
<dbReference type="InterPro" id="IPR036249">
    <property type="entry name" value="Thioredoxin-like_sf"/>
</dbReference>
<dbReference type="PANTHER" id="PTHR44051:SF19">
    <property type="entry name" value="DISULFIDE-BOND OXIDOREDUCTASE YFCG"/>
    <property type="match status" value="1"/>
</dbReference>
<dbReference type="EMBL" id="AP014648">
    <property type="protein sequence ID" value="BAQ17948.1"/>
    <property type="molecule type" value="Genomic_DNA"/>
</dbReference>
<dbReference type="GO" id="GO:0004364">
    <property type="term" value="F:glutathione transferase activity"/>
    <property type="evidence" value="ECO:0007669"/>
    <property type="project" value="UniProtKB-EC"/>
</dbReference>
<dbReference type="InterPro" id="IPR004046">
    <property type="entry name" value="GST_C"/>
</dbReference>
<dbReference type="InterPro" id="IPR010987">
    <property type="entry name" value="Glutathione-S-Trfase_C-like"/>
</dbReference>
<dbReference type="OrthoDB" id="9803562at2"/>
<name>A0A0A8K4U1_9HYPH</name>
<accession>A0A0A8K4U1</accession>
<proteinExistence type="inferred from homology"/>
<dbReference type="Gene3D" id="1.20.1050.10">
    <property type="match status" value="1"/>
</dbReference>
<dbReference type="CDD" id="cd03048">
    <property type="entry name" value="GST_N_Ure2p_like"/>
    <property type="match status" value="1"/>
</dbReference>
<reference evidence="4 5" key="1">
    <citation type="submission" date="2014-09" db="EMBL/GenBank/DDBJ databases">
        <title>Genome sequencing of Methyloceanibacter caenitepidi Gela4.</title>
        <authorList>
            <person name="Takeuchi M."/>
            <person name="Susumu S."/>
            <person name="Kamagata Y."/>
            <person name="Oshima K."/>
            <person name="Hattori M."/>
            <person name="Iwasaki W."/>
        </authorList>
    </citation>
    <scope>NUCLEOTIDE SEQUENCE [LARGE SCALE GENOMIC DNA]</scope>
    <source>
        <strain evidence="4 5">Gela4</strain>
    </source>
</reference>